<comment type="caution">
    <text evidence="18">The sequence shown here is derived from an EMBL/GenBank/DDBJ whole genome shotgun (WGS) entry which is preliminary data.</text>
</comment>
<dbReference type="GO" id="GO:0005886">
    <property type="term" value="C:plasma membrane"/>
    <property type="evidence" value="ECO:0007669"/>
    <property type="project" value="TreeGrafter"/>
</dbReference>
<feature type="region of interest" description="Disordered" evidence="14">
    <location>
        <begin position="307"/>
        <end position="340"/>
    </location>
</feature>
<keyword evidence="6 13" id="KW-0547">Nucleotide-binding</keyword>
<feature type="binding site" evidence="13">
    <location>
        <position position="402"/>
    </location>
    <ligand>
        <name>ATP</name>
        <dbReference type="ChEBI" id="CHEBI:30616"/>
    </ligand>
</feature>
<evidence type="ECO:0000313" key="19">
    <source>
        <dbReference type="Proteomes" id="UP000198287"/>
    </source>
</evidence>
<evidence type="ECO:0000256" key="6">
    <source>
        <dbReference type="ARBA" id="ARBA00022741"/>
    </source>
</evidence>
<dbReference type="PROSITE" id="PS50038">
    <property type="entry name" value="FZ"/>
    <property type="match status" value="1"/>
</dbReference>
<evidence type="ECO:0000256" key="7">
    <source>
        <dbReference type="ARBA" id="ARBA00022777"/>
    </source>
</evidence>
<keyword evidence="10" id="KW-1015">Disulfide bond</keyword>
<evidence type="ECO:0000256" key="13">
    <source>
        <dbReference type="PROSITE-ProRule" id="PRU10141"/>
    </source>
</evidence>
<dbReference type="CDD" id="cd05048">
    <property type="entry name" value="PTKc_Ror"/>
    <property type="match status" value="1"/>
</dbReference>
<evidence type="ECO:0000256" key="5">
    <source>
        <dbReference type="ARBA" id="ARBA00022679"/>
    </source>
</evidence>
<dbReference type="GO" id="GO:0017147">
    <property type="term" value="F:Wnt-protein binding"/>
    <property type="evidence" value="ECO:0007669"/>
    <property type="project" value="TreeGrafter"/>
</dbReference>
<dbReference type="EMBL" id="LNIX01000061">
    <property type="protein sequence ID" value="OXA37239.1"/>
    <property type="molecule type" value="Genomic_DNA"/>
</dbReference>
<proteinExistence type="predicted"/>
<dbReference type="OMA" id="MAPQMIP"/>
<dbReference type="GO" id="GO:0005524">
    <property type="term" value="F:ATP binding"/>
    <property type="evidence" value="ECO:0007669"/>
    <property type="project" value="UniProtKB-UniRule"/>
</dbReference>
<dbReference type="InterPro" id="IPR020067">
    <property type="entry name" value="Frizzled_dom"/>
</dbReference>
<dbReference type="InterPro" id="IPR000719">
    <property type="entry name" value="Prot_kinase_dom"/>
</dbReference>
<dbReference type="InterPro" id="IPR011009">
    <property type="entry name" value="Kinase-like_dom_sf"/>
</dbReference>
<dbReference type="SUPFAM" id="SSF57440">
    <property type="entry name" value="Kringle-like"/>
    <property type="match status" value="1"/>
</dbReference>
<feature type="compositionally biased region" description="Low complexity" evidence="14">
    <location>
        <begin position="748"/>
        <end position="760"/>
    </location>
</feature>
<comment type="subcellular location">
    <subcellularLocation>
        <location evidence="1">Membrane</location>
        <topology evidence="1">Single-pass type I membrane protein</topology>
    </subcellularLocation>
</comment>
<dbReference type="Pfam" id="PF00051">
    <property type="entry name" value="Kringle"/>
    <property type="match status" value="1"/>
</dbReference>
<dbReference type="InterPro" id="IPR041775">
    <property type="entry name" value="Ror-like_CRD"/>
</dbReference>
<evidence type="ECO:0000256" key="2">
    <source>
        <dbReference type="ARBA" id="ARBA00011902"/>
    </source>
</evidence>
<dbReference type="PROSITE" id="PS00021">
    <property type="entry name" value="KRINGLE_1"/>
    <property type="match status" value="1"/>
</dbReference>
<dbReference type="InterPro" id="IPR020635">
    <property type="entry name" value="Tyr_kinase_cat_dom"/>
</dbReference>
<dbReference type="InterPro" id="IPR000001">
    <property type="entry name" value="Kringle"/>
</dbReference>
<evidence type="ECO:0000256" key="10">
    <source>
        <dbReference type="ARBA" id="ARBA00023157"/>
    </source>
</evidence>
<organism evidence="18 19">
    <name type="scientific">Folsomia candida</name>
    <name type="common">Springtail</name>
    <dbReference type="NCBI Taxonomy" id="158441"/>
    <lineage>
        <taxon>Eukaryota</taxon>
        <taxon>Metazoa</taxon>
        <taxon>Ecdysozoa</taxon>
        <taxon>Arthropoda</taxon>
        <taxon>Hexapoda</taxon>
        <taxon>Collembola</taxon>
        <taxon>Entomobryomorpha</taxon>
        <taxon>Isotomoidea</taxon>
        <taxon>Isotomidae</taxon>
        <taxon>Proisotominae</taxon>
        <taxon>Folsomia</taxon>
    </lineage>
</organism>
<dbReference type="Gene3D" id="1.10.2000.10">
    <property type="entry name" value="Frizzled cysteine-rich domain"/>
    <property type="match status" value="1"/>
</dbReference>
<evidence type="ECO:0000256" key="14">
    <source>
        <dbReference type="SAM" id="MobiDB-lite"/>
    </source>
</evidence>
<protein>
    <recommendedName>
        <fullName evidence="2">receptor protein-tyrosine kinase</fullName>
        <ecNumber evidence="2">2.7.10.1</ecNumber>
    </recommendedName>
</protein>
<keyword evidence="8 13" id="KW-0067">ATP-binding</keyword>
<evidence type="ECO:0000256" key="8">
    <source>
        <dbReference type="ARBA" id="ARBA00022840"/>
    </source>
</evidence>
<keyword evidence="18" id="KW-0472">Membrane</keyword>
<gene>
    <name evidence="18" type="ORF">Fcan01_27993</name>
</gene>
<evidence type="ECO:0000256" key="1">
    <source>
        <dbReference type="ARBA" id="ARBA00004479"/>
    </source>
</evidence>
<evidence type="ECO:0000313" key="18">
    <source>
        <dbReference type="EMBL" id="OXA37239.1"/>
    </source>
</evidence>
<dbReference type="SMART" id="SM00219">
    <property type="entry name" value="TyrKc"/>
    <property type="match status" value="1"/>
</dbReference>
<comment type="caution">
    <text evidence="12">Lacks conserved residue(s) required for the propagation of feature annotation.</text>
</comment>
<dbReference type="PROSITE" id="PS00107">
    <property type="entry name" value="PROTEIN_KINASE_ATP"/>
    <property type="match status" value="1"/>
</dbReference>
<evidence type="ECO:0000256" key="9">
    <source>
        <dbReference type="ARBA" id="ARBA00023137"/>
    </source>
</evidence>
<dbReference type="CDD" id="cd07459">
    <property type="entry name" value="CRD_TK_ROR_like"/>
    <property type="match status" value="1"/>
</dbReference>
<dbReference type="PROSITE" id="PS00239">
    <property type="entry name" value="RECEPTOR_TYR_KIN_II"/>
    <property type="match status" value="1"/>
</dbReference>
<keyword evidence="3" id="KW-0597">Phosphoprotein</keyword>
<dbReference type="Gene3D" id="2.40.20.10">
    <property type="entry name" value="Plasminogen Kringle 4"/>
    <property type="match status" value="1"/>
</dbReference>
<dbReference type="InterPro" id="IPR018056">
    <property type="entry name" value="Kringle_CS"/>
</dbReference>
<keyword evidence="19" id="KW-1185">Reference proteome</keyword>
<dbReference type="PANTHER" id="PTHR24416">
    <property type="entry name" value="TYROSINE-PROTEIN KINASE RECEPTOR"/>
    <property type="match status" value="1"/>
</dbReference>
<dbReference type="PRINTS" id="PR00109">
    <property type="entry name" value="TYRKINASE"/>
</dbReference>
<dbReference type="InterPro" id="IPR050122">
    <property type="entry name" value="RTK"/>
</dbReference>
<reference evidence="18 19" key="1">
    <citation type="submission" date="2015-12" db="EMBL/GenBank/DDBJ databases">
        <title>The genome of Folsomia candida.</title>
        <authorList>
            <person name="Faddeeva A."/>
            <person name="Derks M.F."/>
            <person name="Anvar Y."/>
            <person name="Smit S."/>
            <person name="Van Straalen N."/>
            <person name="Roelofs D."/>
        </authorList>
    </citation>
    <scope>NUCLEOTIDE SEQUENCE [LARGE SCALE GENOMIC DNA]</scope>
    <source>
        <strain evidence="18 19">VU population</strain>
        <tissue evidence="18">Whole body</tissue>
    </source>
</reference>
<accession>A0A226CWB7</accession>
<dbReference type="SUPFAM" id="SSF56112">
    <property type="entry name" value="Protein kinase-like (PK-like)"/>
    <property type="match status" value="1"/>
</dbReference>
<evidence type="ECO:0000256" key="12">
    <source>
        <dbReference type="PROSITE-ProRule" id="PRU00121"/>
    </source>
</evidence>
<dbReference type="InterPro" id="IPR013806">
    <property type="entry name" value="Kringle-like"/>
</dbReference>
<dbReference type="Gene3D" id="1.10.510.10">
    <property type="entry name" value="Transferase(Phosphotransferase) domain 1"/>
    <property type="match status" value="1"/>
</dbReference>
<dbReference type="InterPro" id="IPR038178">
    <property type="entry name" value="Kringle_sf"/>
</dbReference>
<dbReference type="SMART" id="SM00130">
    <property type="entry name" value="KR"/>
    <property type="match status" value="1"/>
</dbReference>
<dbReference type="Pfam" id="PF07714">
    <property type="entry name" value="PK_Tyr_Ser-Thr"/>
    <property type="match status" value="1"/>
</dbReference>
<dbReference type="InterPro" id="IPR036790">
    <property type="entry name" value="Frizzled_dom_sf"/>
</dbReference>
<feature type="domain" description="Kringle" evidence="17">
    <location>
        <begin position="193"/>
        <end position="270"/>
    </location>
</feature>
<dbReference type="STRING" id="158441.A0A226CWB7"/>
<dbReference type="PROSITE" id="PS50070">
    <property type="entry name" value="KRINGLE_2"/>
    <property type="match status" value="1"/>
</dbReference>
<keyword evidence="18" id="KW-0812">Transmembrane</keyword>
<dbReference type="InterPro" id="IPR001245">
    <property type="entry name" value="Ser-Thr/Tyr_kinase_cat_dom"/>
</dbReference>
<dbReference type="InterPro" id="IPR002011">
    <property type="entry name" value="Tyr_kinase_rcpt_2_CS"/>
</dbReference>
<dbReference type="AlphaFoldDB" id="A0A226CWB7"/>
<dbReference type="GO" id="GO:0004714">
    <property type="term" value="F:transmembrane receptor protein tyrosine kinase activity"/>
    <property type="evidence" value="ECO:0007669"/>
    <property type="project" value="UniProtKB-EC"/>
</dbReference>
<evidence type="ECO:0000259" key="15">
    <source>
        <dbReference type="PROSITE" id="PS50011"/>
    </source>
</evidence>
<feature type="domain" description="Protein kinase" evidence="15">
    <location>
        <begin position="368"/>
        <end position="642"/>
    </location>
</feature>
<feature type="region of interest" description="Disordered" evidence="14">
    <location>
        <begin position="794"/>
        <end position="818"/>
    </location>
</feature>
<dbReference type="Proteomes" id="UP000198287">
    <property type="component" value="Unassembled WGS sequence"/>
</dbReference>
<dbReference type="CDD" id="cd00108">
    <property type="entry name" value="KR"/>
    <property type="match status" value="1"/>
</dbReference>
<feature type="region of interest" description="Disordered" evidence="14">
    <location>
        <begin position="649"/>
        <end position="760"/>
    </location>
</feature>
<dbReference type="PRINTS" id="PR00018">
    <property type="entry name" value="KRINGLE"/>
</dbReference>
<dbReference type="InterPro" id="IPR017441">
    <property type="entry name" value="Protein_kinase_ATP_BS"/>
</dbReference>
<keyword evidence="5" id="KW-0808">Transferase</keyword>
<keyword evidence="4 12" id="KW-0420">Kringle</keyword>
<feature type="domain" description="FZ" evidence="16">
    <location>
        <begin position="38"/>
        <end position="180"/>
    </location>
</feature>
<dbReference type="Pfam" id="PF01392">
    <property type="entry name" value="Fz"/>
    <property type="match status" value="1"/>
</dbReference>
<evidence type="ECO:0000256" key="4">
    <source>
        <dbReference type="ARBA" id="ARBA00022572"/>
    </source>
</evidence>
<evidence type="ECO:0000256" key="3">
    <source>
        <dbReference type="ARBA" id="ARBA00022553"/>
    </source>
</evidence>
<dbReference type="PANTHER" id="PTHR24416:SF611">
    <property type="entry name" value="TYROSINE-PROTEIN KINASE TRANSMEMBRANE RECEPTOR ROR"/>
    <property type="match status" value="1"/>
</dbReference>
<dbReference type="FunFam" id="3.30.200.20:FF:000139">
    <property type="entry name" value="inactive tyrosine-protein kinase transmembrane receptor ROR1"/>
    <property type="match status" value="1"/>
</dbReference>
<dbReference type="PROSITE" id="PS50011">
    <property type="entry name" value="PROTEIN_KINASE_DOM"/>
    <property type="match status" value="1"/>
</dbReference>
<keyword evidence="7 18" id="KW-0418">Kinase</keyword>
<dbReference type="FunFam" id="1.10.510.10:FF:000116">
    <property type="entry name" value="inactive tyrosine-protein kinase transmembrane receptor ROR1"/>
    <property type="match status" value="1"/>
</dbReference>
<dbReference type="GO" id="GO:0007169">
    <property type="term" value="P:cell surface receptor protein tyrosine kinase signaling pathway"/>
    <property type="evidence" value="ECO:0007669"/>
    <property type="project" value="InterPro"/>
</dbReference>
<keyword evidence="18" id="KW-0675">Receptor</keyword>
<dbReference type="Gene3D" id="3.30.200.20">
    <property type="entry name" value="Phosphorylase Kinase, domain 1"/>
    <property type="match status" value="1"/>
</dbReference>
<sequence length="818" mass="91278">MTAGAEIKGHEGQSQGQHDVHRALNDIPAKANLQPPHDGEGQCQVYRGTVCKSFIGKRTVYVHSEEAQLIIESKLREALPVIQHSPDIAERCSEFAIPSLCYSAFPLCPEVAGQNPEENVNFVSPRRLCREECELLEHDLCRQEYALAKRHPLIGQQLPIPECSELPPLGSKESATCIRLGLPYLTPILEEHPCYKETGEGYRGKVAETAAGEPCRPWSHQLEYSSSSFPELMGGHNYCRNPGGMQPNPWCYTDSQQGNFRREACKLDKCGLFGYENQFWMTVSAGLAGSVVFFLILICCCCCTRSSRNSGGGGSSKKSKKSSRSSTKSVGGSTLGGRNGSLQELEMNSLLRGGKNNPKAPEVPLQHLQFFQELGEGAFGKVYKGEAILPGESGRAQPVAIKALKASATPKTKTDFFREADLMAELRHANIVCLLGVVTKSEPHCMLFEYMSQGDLHEFLMTHSPRAEATSDFVLEPNEMLYIATQIAAGMEYLGGHHYVHRDLAARNALVGEGLTVKISDFGLSRDIYSSDYYRVQSKSLLPVRWMPPESILYGKFTTESDVWSFGVVLWEIYSFGLQPYYGYANQEVIEMIRSRQLLPCPDLCPPRMYALMVECWAEMPQRRPHFEELHGRLRQWLMPLLQQHQANFSQHVHHHQMQGQGQNGGHQGCQYPPRTPQAQHQQHHIQQGHSPQHCGNGYPQQIQHQQQQYQQQQQQGTPVIHCPINCGGGHHAHSGDGMALGGRFSPQQQQQLSHAQQQQQHLVLQQLQQHHAHNNGGQPIPNGVGVYPQQYQQQQCYPPPGHSSPYKGLGDGKMTNI</sequence>
<feature type="compositionally biased region" description="Low complexity" evidence="14">
    <location>
        <begin position="701"/>
        <end position="716"/>
    </location>
</feature>
<comment type="catalytic activity">
    <reaction evidence="11">
        <text>L-tyrosyl-[protein] + ATP = O-phospho-L-tyrosyl-[protein] + ADP + H(+)</text>
        <dbReference type="Rhea" id="RHEA:10596"/>
        <dbReference type="Rhea" id="RHEA-COMP:10136"/>
        <dbReference type="Rhea" id="RHEA-COMP:20101"/>
        <dbReference type="ChEBI" id="CHEBI:15378"/>
        <dbReference type="ChEBI" id="CHEBI:30616"/>
        <dbReference type="ChEBI" id="CHEBI:46858"/>
        <dbReference type="ChEBI" id="CHEBI:61978"/>
        <dbReference type="ChEBI" id="CHEBI:456216"/>
        <dbReference type="EC" id="2.7.10.1"/>
    </reaction>
</comment>
<dbReference type="GO" id="GO:0043235">
    <property type="term" value="C:receptor complex"/>
    <property type="evidence" value="ECO:0007669"/>
    <property type="project" value="TreeGrafter"/>
</dbReference>
<feature type="compositionally biased region" description="Low complexity" evidence="14">
    <location>
        <begin position="678"/>
        <end position="694"/>
    </location>
</feature>
<name>A0A226CWB7_FOLCA</name>
<evidence type="ECO:0000256" key="11">
    <source>
        <dbReference type="ARBA" id="ARBA00051243"/>
    </source>
</evidence>
<dbReference type="OrthoDB" id="10005095at2759"/>
<evidence type="ECO:0000259" key="16">
    <source>
        <dbReference type="PROSITE" id="PS50038"/>
    </source>
</evidence>
<evidence type="ECO:0000259" key="17">
    <source>
        <dbReference type="PROSITE" id="PS50070"/>
    </source>
</evidence>
<dbReference type="EC" id="2.7.10.1" evidence="2"/>
<keyword evidence="9" id="KW-0829">Tyrosine-protein kinase</keyword>